<protein>
    <submittedName>
        <fullName evidence="1">Uncharacterized protein</fullName>
    </submittedName>
</protein>
<keyword evidence="2" id="KW-1185">Reference proteome</keyword>
<dbReference type="Proteomes" id="UP001626550">
    <property type="component" value="Unassembled WGS sequence"/>
</dbReference>
<organism evidence="1 2">
    <name type="scientific">Cichlidogyrus casuarinus</name>
    <dbReference type="NCBI Taxonomy" id="1844966"/>
    <lineage>
        <taxon>Eukaryota</taxon>
        <taxon>Metazoa</taxon>
        <taxon>Spiralia</taxon>
        <taxon>Lophotrochozoa</taxon>
        <taxon>Platyhelminthes</taxon>
        <taxon>Monogenea</taxon>
        <taxon>Monopisthocotylea</taxon>
        <taxon>Dactylogyridea</taxon>
        <taxon>Ancyrocephalidae</taxon>
        <taxon>Cichlidogyrus</taxon>
    </lineage>
</organism>
<evidence type="ECO:0000313" key="1">
    <source>
        <dbReference type="EMBL" id="KAL3318566.1"/>
    </source>
</evidence>
<sequence length="141" mass="16036">MSLPRRNRLVNSNGLPNAYLRPVNAEPTILVTSADYPADFDLDFSRENVIHRVAECSRTRRITGTWLALEAAEKWPLMDKLKISGQSLGYRRRKPNVSALRSVNPFTVPTNWIVPKKRIEETIADLIRESAIAEHPVGRDM</sequence>
<name>A0ABD2QIK8_9PLAT</name>
<proteinExistence type="predicted"/>
<dbReference type="AlphaFoldDB" id="A0ABD2QIK8"/>
<gene>
    <name evidence="1" type="ORF">Ciccas_002769</name>
</gene>
<accession>A0ABD2QIK8</accession>
<comment type="caution">
    <text evidence="1">The sequence shown here is derived from an EMBL/GenBank/DDBJ whole genome shotgun (WGS) entry which is preliminary data.</text>
</comment>
<reference evidence="1 2" key="1">
    <citation type="submission" date="2024-11" db="EMBL/GenBank/DDBJ databases">
        <title>Adaptive evolution of stress response genes in parasites aligns with host niche diversity.</title>
        <authorList>
            <person name="Hahn C."/>
            <person name="Resl P."/>
        </authorList>
    </citation>
    <scope>NUCLEOTIDE SEQUENCE [LARGE SCALE GENOMIC DNA]</scope>
    <source>
        <strain evidence="1">EGGRZ-B1_66</strain>
        <tissue evidence="1">Body</tissue>
    </source>
</reference>
<dbReference type="EMBL" id="JBJKFK010000229">
    <property type="protein sequence ID" value="KAL3318566.1"/>
    <property type="molecule type" value="Genomic_DNA"/>
</dbReference>
<evidence type="ECO:0000313" key="2">
    <source>
        <dbReference type="Proteomes" id="UP001626550"/>
    </source>
</evidence>